<evidence type="ECO:0000313" key="6">
    <source>
        <dbReference type="EMBL" id="SMB22781.1"/>
    </source>
</evidence>
<sequence>MTNKSQVRSGRRRRKLGIALGGGSARGWAHIGVLRALEELGVRPDLVCGTSIGALVGAAYAVGELDRLEDWVRGMGVGDVLRFLDFRLSAGLLKGERLTQYLRDNFSDLPIEDMPMPFAAVATALSTGAEIWLREGSTMDAVRASIALPGIFTPIMSEGRVLVDGGLVNPVPVSLARAMGADVVIAVDLNSDVLGRYLNVNGPAADEADEIQDAMAATMATEAIEDEPSDNDDAGFVRRLKSGLDNLLAERAASKSEMPSMFSVLASSLNIMQVRISRSRMAGDPPDALITPRLGHMSLYDFHRGAEAIEEGRRAAIAALPQFVPLGLTHQPAD</sequence>
<accession>A0A7Z7HPI0</accession>
<dbReference type="PROSITE" id="PS51635">
    <property type="entry name" value="PNPLA"/>
    <property type="match status" value="1"/>
</dbReference>
<name>A0A7Z7HPI0_9PROT</name>
<dbReference type="NCBIfam" id="NF007623">
    <property type="entry name" value="PRK10279.1"/>
    <property type="match status" value="1"/>
</dbReference>
<gene>
    <name evidence="6" type="primary">rssA</name>
    <name evidence="6" type="ORF">SDENCHOL_10689</name>
</gene>
<dbReference type="Gene3D" id="3.40.1090.10">
    <property type="entry name" value="Cytosolic phospholipase A2 catalytic domain"/>
    <property type="match status" value="2"/>
</dbReference>
<keyword evidence="3 4" id="KW-0443">Lipid metabolism</keyword>
<evidence type="ECO:0000256" key="1">
    <source>
        <dbReference type="ARBA" id="ARBA00022801"/>
    </source>
</evidence>
<evidence type="ECO:0000313" key="7">
    <source>
        <dbReference type="Proteomes" id="UP000242886"/>
    </source>
</evidence>
<feature type="short sequence motif" description="DGA/G" evidence="4">
    <location>
        <begin position="164"/>
        <end position="166"/>
    </location>
</feature>
<dbReference type="GO" id="GO:0016042">
    <property type="term" value="P:lipid catabolic process"/>
    <property type="evidence" value="ECO:0007669"/>
    <property type="project" value="UniProtKB-UniRule"/>
</dbReference>
<reference evidence="6" key="1">
    <citation type="submission" date="2017-03" db="EMBL/GenBank/DDBJ databases">
        <authorList>
            <consortium name="AG Boll"/>
        </authorList>
    </citation>
    <scope>NUCLEOTIDE SEQUENCE [LARGE SCALE GENOMIC DNA]</scope>
    <source>
        <strain evidence="6">Chol</strain>
    </source>
</reference>
<dbReference type="GO" id="GO:0016787">
    <property type="term" value="F:hydrolase activity"/>
    <property type="evidence" value="ECO:0007669"/>
    <property type="project" value="UniProtKB-UniRule"/>
</dbReference>
<evidence type="ECO:0000256" key="2">
    <source>
        <dbReference type="ARBA" id="ARBA00022963"/>
    </source>
</evidence>
<dbReference type="SUPFAM" id="SSF52151">
    <property type="entry name" value="FabD/lysophospholipase-like"/>
    <property type="match status" value="1"/>
</dbReference>
<organism evidence="6 7">
    <name type="scientific">Sterolibacterium denitrificans</name>
    <dbReference type="NCBI Taxonomy" id="157592"/>
    <lineage>
        <taxon>Bacteria</taxon>
        <taxon>Pseudomonadati</taxon>
        <taxon>Pseudomonadota</taxon>
        <taxon>Betaproteobacteria</taxon>
        <taxon>Nitrosomonadales</taxon>
        <taxon>Sterolibacteriaceae</taxon>
        <taxon>Sterolibacterium</taxon>
    </lineage>
</organism>
<keyword evidence="7" id="KW-1185">Reference proteome</keyword>
<proteinExistence type="predicted"/>
<dbReference type="InterPro" id="IPR016035">
    <property type="entry name" value="Acyl_Trfase/lysoPLipase"/>
</dbReference>
<evidence type="ECO:0000259" key="5">
    <source>
        <dbReference type="PROSITE" id="PS51635"/>
    </source>
</evidence>
<dbReference type="PANTHER" id="PTHR14226:SF76">
    <property type="entry name" value="NTE FAMILY PROTEIN RSSA"/>
    <property type="match status" value="1"/>
</dbReference>
<keyword evidence="1 4" id="KW-0378">Hydrolase</keyword>
<dbReference type="AlphaFoldDB" id="A0A7Z7HPI0"/>
<dbReference type="Pfam" id="PF01734">
    <property type="entry name" value="Patatin"/>
    <property type="match status" value="1"/>
</dbReference>
<dbReference type="PANTHER" id="PTHR14226">
    <property type="entry name" value="NEUROPATHY TARGET ESTERASE/SWISS CHEESE D.MELANOGASTER"/>
    <property type="match status" value="1"/>
</dbReference>
<dbReference type="InterPro" id="IPR002641">
    <property type="entry name" value="PNPLA_dom"/>
</dbReference>
<protein>
    <submittedName>
        <fullName evidence="6">NTE family protein RssA</fullName>
    </submittedName>
</protein>
<evidence type="ECO:0000256" key="3">
    <source>
        <dbReference type="ARBA" id="ARBA00023098"/>
    </source>
</evidence>
<comment type="caution">
    <text evidence="4">Lacks conserved residue(s) required for the propagation of feature annotation.</text>
</comment>
<keyword evidence="2 4" id="KW-0442">Lipid degradation</keyword>
<dbReference type="Proteomes" id="UP000242886">
    <property type="component" value="Chromosome SDENCHOL"/>
</dbReference>
<feature type="active site" description="Nucleophile" evidence="4">
    <location>
        <position position="51"/>
    </location>
</feature>
<dbReference type="RefSeq" id="WP_154716069.1">
    <property type="nucleotide sequence ID" value="NZ_LT837803.1"/>
</dbReference>
<feature type="active site" description="Proton acceptor" evidence="4">
    <location>
        <position position="164"/>
    </location>
</feature>
<evidence type="ECO:0000256" key="4">
    <source>
        <dbReference type="PROSITE-ProRule" id="PRU01161"/>
    </source>
</evidence>
<dbReference type="EMBL" id="LT837803">
    <property type="protein sequence ID" value="SMB22781.1"/>
    <property type="molecule type" value="Genomic_DNA"/>
</dbReference>
<dbReference type="InterPro" id="IPR050301">
    <property type="entry name" value="NTE"/>
</dbReference>
<feature type="domain" description="PNPLA" evidence="5">
    <location>
        <begin position="18"/>
        <end position="177"/>
    </location>
</feature>
<feature type="short sequence motif" description="GXSXG" evidence="4">
    <location>
        <begin position="49"/>
        <end position="53"/>
    </location>
</feature>